<organism evidence="2 3">
    <name type="scientific">Gossypium hirsutum</name>
    <name type="common">Upland cotton</name>
    <name type="synonym">Gossypium mexicanum</name>
    <dbReference type="NCBI Taxonomy" id="3635"/>
    <lineage>
        <taxon>Eukaryota</taxon>
        <taxon>Viridiplantae</taxon>
        <taxon>Streptophyta</taxon>
        <taxon>Embryophyta</taxon>
        <taxon>Tracheophyta</taxon>
        <taxon>Spermatophyta</taxon>
        <taxon>Magnoliopsida</taxon>
        <taxon>eudicotyledons</taxon>
        <taxon>Gunneridae</taxon>
        <taxon>Pentapetalae</taxon>
        <taxon>rosids</taxon>
        <taxon>malvids</taxon>
        <taxon>Malvales</taxon>
        <taxon>Malvaceae</taxon>
        <taxon>Malvoideae</taxon>
        <taxon>Gossypium</taxon>
    </lineage>
</organism>
<evidence type="ECO:0000313" key="3">
    <source>
        <dbReference type="RefSeq" id="XP_040942291.1"/>
    </source>
</evidence>
<evidence type="ECO:0000259" key="1">
    <source>
        <dbReference type="Pfam" id="PF08553"/>
    </source>
</evidence>
<dbReference type="InterPro" id="IPR040458">
    <property type="entry name" value="Vid27"/>
</dbReference>
<dbReference type="PANTHER" id="PTHR31913:SF0">
    <property type="entry name" value="VACUOLAR IMPORT AND DEGRADATION PROTEIN 27"/>
    <property type="match status" value="1"/>
</dbReference>
<evidence type="ECO:0000313" key="2">
    <source>
        <dbReference type="Proteomes" id="UP000818029"/>
    </source>
</evidence>
<dbReference type="InterPro" id="IPR013863">
    <property type="entry name" value="VID27_C"/>
</dbReference>
<feature type="domain" description="Vacuolar import/degradation Vid27 C-terminal" evidence="1">
    <location>
        <begin position="109"/>
        <end position="237"/>
    </location>
</feature>
<dbReference type="GeneID" id="121213566"/>
<sequence length="335" mass="37816">MDHFREAHILPFLKIIGLDGEEESNELENEESWWVLKVVTANQDLREESEEVAYEGIQSLALGVLDHSFLVGDSGVQVKNFANGIHGKGVYVSFDHGNPKSSLYLKPHTTGLHQLDIETRKIVTEWKFGKDGADISMRYIRNDNKGSQLEPIRNRIFMTIGFAGGYNRPKWDGHHQFSRGTNFRCFASPRNGSTAVGSLNGKIQFYSTNSMRQARTTFPDLGFPRTHVYVTFDGKYLDQLDRAPSLLKLTPLDSHLAGANNKFKNAQLSWVTKNRKQEHHLVGTVGKFSVIRNFQQFAVTDSHEAPLVVATPLKVRSFSISSRQLFVPLPLFPNL</sequence>
<dbReference type="Proteomes" id="UP000818029">
    <property type="component" value="Chromosome D01"/>
</dbReference>
<protein>
    <submittedName>
        <fullName evidence="3">Protein CYPRO4-like</fullName>
    </submittedName>
</protein>
<dbReference type="RefSeq" id="XP_040942291.1">
    <property type="nucleotide sequence ID" value="XM_041086357.1"/>
</dbReference>
<dbReference type="PANTHER" id="PTHR31913">
    <property type="entry name" value="VACUOLAR IMPORT AND DEGRADATION PROTEIN 27"/>
    <property type="match status" value="1"/>
</dbReference>
<dbReference type="Pfam" id="PF08553">
    <property type="entry name" value="VID27"/>
    <property type="match status" value="1"/>
</dbReference>
<keyword evidence="2" id="KW-1185">Reference proteome</keyword>
<name>A0ABM2ZHZ7_GOSHI</name>
<reference evidence="3" key="2">
    <citation type="submission" date="2025-08" db="UniProtKB">
        <authorList>
            <consortium name="RefSeq"/>
        </authorList>
    </citation>
    <scope>IDENTIFICATION</scope>
</reference>
<proteinExistence type="predicted"/>
<gene>
    <name evidence="3" type="primary">LOC121213566</name>
</gene>
<reference evidence="2" key="1">
    <citation type="journal article" date="2020" name="Nat. Genet.">
        <title>Genomic diversifications of five Gossypium allopolyploid species and their impact on cotton improvement.</title>
        <authorList>
            <person name="Chen Z.J."/>
            <person name="Sreedasyam A."/>
            <person name="Ando A."/>
            <person name="Song Q."/>
            <person name="De Santiago L.M."/>
            <person name="Hulse-Kemp A.M."/>
            <person name="Ding M."/>
            <person name="Ye W."/>
            <person name="Kirkbride R.C."/>
            <person name="Jenkins J."/>
            <person name="Plott C."/>
            <person name="Lovell J."/>
            <person name="Lin Y.M."/>
            <person name="Vaughn R."/>
            <person name="Liu B."/>
            <person name="Simpson S."/>
            <person name="Scheffler B.E."/>
            <person name="Wen L."/>
            <person name="Saski C.A."/>
            <person name="Grover C.E."/>
            <person name="Hu G."/>
            <person name="Conover J.L."/>
            <person name="Carlson J.W."/>
            <person name="Shu S."/>
            <person name="Boston L.B."/>
            <person name="Williams M."/>
            <person name="Peterson D.G."/>
            <person name="McGee K."/>
            <person name="Jones D.C."/>
            <person name="Wendel J.F."/>
            <person name="Stelly D.M."/>
            <person name="Grimwood J."/>
            <person name="Schmutz J."/>
        </authorList>
    </citation>
    <scope>NUCLEOTIDE SEQUENCE [LARGE SCALE GENOMIC DNA]</scope>
    <source>
        <strain evidence="2">cv. TM-1</strain>
    </source>
</reference>
<accession>A0ABM2ZHZ7</accession>